<reference evidence="1 2" key="1">
    <citation type="submission" date="2013-11" db="EMBL/GenBank/DDBJ databases">
        <title>Opisthorchis viverrini - life in the bile duct.</title>
        <authorList>
            <person name="Young N.D."/>
            <person name="Nagarajan N."/>
            <person name="Lin S.J."/>
            <person name="Korhonen P.K."/>
            <person name="Jex A.R."/>
            <person name="Hall R.S."/>
            <person name="Safavi-Hemami H."/>
            <person name="Kaewkong W."/>
            <person name="Bertrand D."/>
            <person name="Gao S."/>
            <person name="Seet Q."/>
            <person name="Wongkham S."/>
            <person name="Teh B.T."/>
            <person name="Wongkham C."/>
            <person name="Intapan P.M."/>
            <person name="Maleewong W."/>
            <person name="Yang X."/>
            <person name="Hu M."/>
            <person name="Wang Z."/>
            <person name="Hofmann A."/>
            <person name="Sternberg P.W."/>
            <person name="Tan P."/>
            <person name="Wang J."/>
            <person name="Gasser R.B."/>
        </authorList>
    </citation>
    <scope>NUCLEOTIDE SEQUENCE [LARGE SCALE GENOMIC DNA]</scope>
</reference>
<protein>
    <submittedName>
        <fullName evidence="1">Uncharacterized protein</fullName>
    </submittedName>
</protein>
<dbReference type="Proteomes" id="UP000054324">
    <property type="component" value="Unassembled WGS sequence"/>
</dbReference>
<name>A0A074ZY02_OPIVI</name>
<proteinExistence type="predicted"/>
<organism evidence="1 2">
    <name type="scientific">Opisthorchis viverrini</name>
    <name type="common">Southeast Asian liver fluke</name>
    <dbReference type="NCBI Taxonomy" id="6198"/>
    <lineage>
        <taxon>Eukaryota</taxon>
        <taxon>Metazoa</taxon>
        <taxon>Spiralia</taxon>
        <taxon>Lophotrochozoa</taxon>
        <taxon>Platyhelminthes</taxon>
        <taxon>Trematoda</taxon>
        <taxon>Digenea</taxon>
        <taxon>Opisthorchiida</taxon>
        <taxon>Opisthorchiata</taxon>
        <taxon>Opisthorchiidae</taxon>
        <taxon>Opisthorchis</taxon>
    </lineage>
</organism>
<dbReference type="GeneID" id="20316091"/>
<sequence length="60" mass="6720">MWRLLAEEWVTNDKSKRFPPGDVFQLEAYSTLRLGEVNDHPIQDRASAVGAANSVQCQSS</sequence>
<dbReference type="CTD" id="20316091"/>
<dbReference type="AlphaFoldDB" id="A0A074ZY02"/>
<accession>A0A074ZY02</accession>
<evidence type="ECO:0000313" key="1">
    <source>
        <dbReference type="EMBL" id="KER31971.1"/>
    </source>
</evidence>
<gene>
    <name evidence="1" type="ORF">T265_01903</name>
</gene>
<dbReference type="EMBL" id="KL596639">
    <property type="protein sequence ID" value="KER31971.1"/>
    <property type="molecule type" value="Genomic_DNA"/>
</dbReference>
<evidence type="ECO:0000313" key="2">
    <source>
        <dbReference type="Proteomes" id="UP000054324"/>
    </source>
</evidence>
<dbReference type="RefSeq" id="XP_009164293.1">
    <property type="nucleotide sequence ID" value="XM_009166029.1"/>
</dbReference>
<keyword evidence="2" id="KW-1185">Reference proteome</keyword>
<dbReference type="KEGG" id="ovi:T265_01903"/>